<gene>
    <name evidence="1" type="ORF">AVEN_5908_1</name>
</gene>
<keyword evidence="2" id="KW-1185">Reference proteome</keyword>
<evidence type="ECO:0000313" key="2">
    <source>
        <dbReference type="Proteomes" id="UP000499080"/>
    </source>
</evidence>
<comment type="caution">
    <text evidence="1">The sequence shown here is derived from an EMBL/GenBank/DDBJ whole genome shotgun (WGS) entry which is preliminary data.</text>
</comment>
<dbReference type="AlphaFoldDB" id="A0A4Y2IF59"/>
<reference evidence="1 2" key="1">
    <citation type="journal article" date="2019" name="Sci. Rep.">
        <title>Orb-weaving spider Araneus ventricosus genome elucidates the spidroin gene catalogue.</title>
        <authorList>
            <person name="Kono N."/>
            <person name="Nakamura H."/>
            <person name="Ohtoshi R."/>
            <person name="Moran D.A.P."/>
            <person name="Shinohara A."/>
            <person name="Yoshida Y."/>
            <person name="Fujiwara M."/>
            <person name="Mori M."/>
            <person name="Tomita M."/>
            <person name="Arakawa K."/>
        </authorList>
    </citation>
    <scope>NUCLEOTIDE SEQUENCE [LARGE SCALE GENOMIC DNA]</scope>
</reference>
<dbReference type="Proteomes" id="UP000499080">
    <property type="component" value="Unassembled WGS sequence"/>
</dbReference>
<name>A0A4Y2IF59_ARAVE</name>
<dbReference type="EMBL" id="BGPR01002615">
    <property type="protein sequence ID" value="GBM76351.1"/>
    <property type="molecule type" value="Genomic_DNA"/>
</dbReference>
<evidence type="ECO:0000313" key="1">
    <source>
        <dbReference type="EMBL" id="GBM76351.1"/>
    </source>
</evidence>
<protein>
    <submittedName>
        <fullName evidence="1">Uncharacterized protein</fullName>
    </submittedName>
</protein>
<sequence>MEAPQAKDECVEQPKEIPFWINCKKEGHVASYKGYEMYPKPKERKPTRLVDPNFSYADMAKNRLNQNKLTGIPEINTPKITPSTLILSLRFKISSLFSKNLNVYSKTNIALSAHASRSQTNDIDKTNTLLNWLSATHPLPNK</sequence>
<proteinExistence type="predicted"/>
<organism evidence="1 2">
    <name type="scientific">Araneus ventricosus</name>
    <name type="common">Orbweaver spider</name>
    <name type="synonym">Epeira ventricosa</name>
    <dbReference type="NCBI Taxonomy" id="182803"/>
    <lineage>
        <taxon>Eukaryota</taxon>
        <taxon>Metazoa</taxon>
        <taxon>Ecdysozoa</taxon>
        <taxon>Arthropoda</taxon>
        <taxon>Chelicerata</taxon>
        <taxon>Arachnida</taxon>
        <taxon>Araneae</taxon>
        <taxon>Araneomorphae</taxon>
        <taxon>Entelegynae</taxon>
        <taxon>Araneoidea</taxon>
        <taxon>Araneidae</taxon>
        <taxon>Araneus</taxon>
    </lineage>
</organism>
<accession>A0A4Y2IF59</accession>